<evidence type="ECO:0008006" key="3">
    <source>
        <dbReference type="Google" id="ProtNLM"/>
    </source>
</evidence>
<reference evidence="1" key="2">
    <citation type="submission" date="2020-08" db="EMBL/GenBank/DDBJ databases">
        <title>Plant Genome Project.</title>
        <authorList>
            <person name="Zhang R.-G."/>
        </authorList>
    </citation>
    <scope>NUCLEOTIDE SEQUENCE</scope>
    <source>
        <strain evidence="1">Huo1</strain>
        <tissue evidence="1">Leaf</tissue>
    </source>
</reference>
<gene>
    <name evidence="1" type="ORF">SASPL_104176</name>
</gene>
<sequence>MAYEDQTFSRSGPSHLTAVDWSNLNHKRSVLASLVQGVYTLQHDQRHNRKYPYALAHPWWDSFNFQVYQRLVDNNDGSIFGVVFRLLSSCHQTGGPPQYVIAFRGTIMKPENWEEDVKLNVKVVLNRIQKSNRFRTALEAATQAIQIEHKCVWLVGHSLGSSLALAVGREIVKKFKVRLETYLFNPPFISLPIERIKNNKVKTGIRYLTSFVTAGLTQLTAAAAVAVTTETSKKDYFAMLSTWVPYVFINRADPICSEYAGYFKNRESMEAIGAGKIVRIATKRSVLSMFSSHEPLHLLPCAHITLNVTAATRFKEAHGICKEWLKFKEAHGIDQWWRRDLKVECKQYQYK</sequence>
<organism evidence="1">
    <name type="scientific">Salvia splendens</name>
    <name type="common">Scarlet sage</name>
    <dbReference type="NCBI Taxonomy" id="180675"/>
    <lineage>
        <taxon>Eukaryota</taxon>
        <taxon>Viridiplantae</taxon>
        <taxon>Streptophyta</taxon>
        <taxon>Embryophyta</taxon>
        <taxon>Tracheophyta</taxon>
        <taxon>Spermatophyta</taxon>
        <taxon>Magnoliopsida</taxon>
        <taxon>eudicotyledons</taxon>
        <taxon>Gunneridae</taxon>
        <taxon>Pentapetalae</taxon>
        <taxon>asterids</taxon>
        <taxon>lamiids</taxon>
        <taxon>Lamiales</taxon>
        <taxon>Lamiaceae</taxon>
        <taxon>Nepetoideae</taxon>
        <taxon>Mentheae</taxon>
        <taxon>Salviinae</taxon>
        <taxon>Salvia</taxon>
        <taxon>Salvia subgen. Calosphace</taxon>
        <taxon>core Calosphace</taxon>
    </lineage>
</organism>
<dbReference type="EMBL" id="PNBA02000002">
    <property type="protein sequence ID" value="KAG6432595.1"/>
    <property type="molecule type" value="Genomic_DNA"/>
</dbReference>
<dbReference type="AlphaFoldDB" id="A0A8X8YIV3"/>
<evidence type="ECO:0000313" key="2">
    <source>
        <dbReference type="Proteomes" id="UP000298416"/>
    </source>
</evidence>
<dbReference type="Proteomes" id="UP000298416">
    <property type="component" value="Unassembled WGS sequence"/>
</dbReference>
<dbReference type="OrthoDB" id="58570at2759"/>
<keyword evidence="2" id="KW-1185">Reference proteome</keyword>
<accession>A0A8X8YIV3</accession>
<dbReference type="PANTHER" id="PTHR31479">
    <property type="entry name" value="ALPHA/BETA-HYDROLASES SUPERFAMILY PROTEIN"/>
    <property type="match status" value="1"/>
</dbReference>
<evidence type="ECO:0000313" key="1">
    <source>
        <dbReference type="EMBL" id="KAG6432595.1"/>
    </source>
</evidence>
<comment type="caution">
    <text evidence="1">The sequence shown here is derived from an EMBL/GenBank/DDBJ whole genome shotgun (WGS) entry which is preliminary data.</text>
</comment>
<dbReference type="PANTHER" id="PTHR31479:SF4">
    <property type="entry name" value="FUNGAL LIPASE-LIKE DOMAIN-CONTAINING PROTEIN"/>
    <property type="match status" value="1"/>
</dbReference>
<reference evidence="1" key="1">
    <citation type="submission" date="2018-01" db="EMBL/GenBank/DDBJ databases">
        <authorList>
            <person name="Mao J.F."/>
        </authorList>
    </citation>
    <scope>NUCLEOTIDE SEQUENCE</scope>
    <source>
        <strain evidence="1">Huo1</strain>
        <tissue evidence="1">Leaf</tissue>
    </source>
</reference>
<proteinExistence type="predicted"/>
<protein>
    <recommendedName>
        <fullName evidence="3">GDSL esterase/lipase At4g10955-like</fullName>
    </recommendedName>
</protein>
<name>A0A8X8YIV3_SALSN</name>